<evidence type="ECO:0000313" key="3">
    <source>
        <dbReference type="EMBL" id="KAG5374227.1"/>
    </source>
</evidence>
<keyword evidence="2" id="KW-0732">Signal</keyword>
<feature type="compositionally biased region" description="Basic and acidic residues" evidence="1">
    <location>
        <begin position="162"/>
        <end position="209"/>
    </location>
</feature>
<evidence type="ECO:0000256" key="1">
    <source>
        <dbReference type="SAM" id="MobiDB-lite"/>
    </source>
</evidence>
<proteinExistence type="predicted"/>
<feature type="signal peptide" evidence="2">
    <location>
        <begin position="1"/>
        <end position="24"/>
    </location>
</feature>
<protein>
    <submittedName>
        <fullName evidence="3">Uncharacterized protein</fullName>
    </submittedName>
</protein>
<feature type="region of interest" description="Disordered" evidence="1">
    <location>
        <begin position="162"/>
        <end position="223"/>
    </location>
</feature>
<feature type="compositionally biased region" description="Basic and acidic residues" evidence="1">
    <location>
        <begin position="249"/>
        <end position="299"/>
    </location>
</feature>
<sequence length="299" mass="34249">LKVEALKKLLCVLVCLRVSGYLSSSRLVVVCHLKLCGLKIEAVKTSNLEHEGGNETRTPNREETSREESSGSHDQAVESNDQEEGAEENVLAIPEGPITRSKSKQIKQAIGGLLMIAWKQEEGTMAIDAEEDEGVSLEHKALLEALTRRMSTMMETRLGTFREELDAQSSEPRREPRQNRRTQARREHEGSEETDNYYERNRHSSDSRHSSRTMAIDAEEDEGVSLEHKALLEALTRRMSTMMETRLGTFREELDAQSSEPRREPRQNRRTQARREHEGSEETDNYYERNRHSSDSRHS</sequence>
<gene>
    <name evidence="3" type="primary">SC160g500090.1_BraROA</name>
    <name evidence="3" type="ORF">IGI04_042446</name>
</gene>
<comment type="caution">
    <text evidence="3">The sequence shown here is derived from an EMBL/GenBank/DDBJ whole genome shotgun (WGS) entry which is preliminary data.</text>
</comment>
<accession>A0ABQ7KI91</accession>
<feature type="compositionally biased region" description="Basic and acidic residues" evidence="1">
    <location>
        <begin position="49"/>
        <end position="71"/>
    </location>
</feature>
<dbReference type="EMBL" id="JADBGQ010000037">
    <property type="protein sequence ID" value="KAG5374227.1"/>
    <property type="molecule type" value="Genomic_DNA"/>
</dbReference>
<evidence type="ECO:0000256" key="2">
    <source>
        <dbReference type="SAM" id="SignalP"/>
    </source>
</evidence>
<feature type="region of interest" description="Disordered" evidence="1">
    <location>
        <begin position="247"/>
        <end position="299"/>
    </location>
</feature>
<feature type="non-terminal residue" evidence="3">
    <location>
        <position position="299"/>
    </location>
</feature>
<feature type="non-terminal residue" evidence="3">
    <location>
        <position position="1"/>
    </location>
</feature>
<organism evidence="3 4">
    <name type="scientific">Brassica rapa subsp. trilocularis</name>
    <dbReference type="NCBI Taxonomy" id="1813537"/>
    <lineage>
        <taxon>Eukaryota</taxon>
        <taxon>Viridiplantae</taxon>
        <taxon>Streptophyta</taxon>
        <taxon>Embryophyta</taxon>
        <taxon>Tracheophyta</taxon>
        <taxon>Spermatophyta</taxon>
        <taxon>Magnoliopsida</taxon>
        <taxon>eudicotyledons</taxon>
        <taxon>Gunneridae</taxon>
        <taxon>Pentapetalae</taxon>
        <taxon>rosids</taxon>
        <taxon>malvids</taxon>
        <taxon>Brassicales</taxon>
        <taxon>Brassicaceae</taxon>
        <taxon>Brassiceae</taxon>
        <taxon>Brassica</taxon>
    </lineage>
</organism>
<dbReference type="Proteomes" id="UP000823674">
    <property type="component" value="Unassembled WGS sequence"/>
</dbReference>
<keyword evidence="4" id="KW-1185">Reference proteome</keyword>
<reference evidence="3 4" key="1">
    <citation type="submission" date="2021-03" db="EMBL/GenBank/DDBJ databases">
        <authorList>
            <person name="King G.J."/>
            <person name="Bancroft I."/>
            <person name="Baten A."/>
            <person name="Bloomfield J."/>
            <person name="Borpatragohain P."/>
            <person name="He Z."/>
            <person name="Irish N."/>
            <person name="Irwin J."/>
            <person name="Liu K."/>
            <person name="Mauleon R.P."/>
            <person name="Moore J."/>
            <person name="Morris R."/>
            <person name="Ostergaard L."/>
            <person name="Wang B."/>
            <person name="Wells R."/>
        </authorList>
    </citation>
    <scope>NUCLEOTIDE SEQUENCE [LARGE SCALE GENOMIC DNA]</scope>
    <source>
        <strain evidence="3">R-o-18</strain>
        <tissue evidence="3">Leaf</tissue>
    </source>
</reference>
<evidence type="ECO:0000313" key="4">
    <source>
        <dbReference type="Proteomes" id="UP000823674"/>
    </source>
</evidence>
<feature type="region of interest" description="Disordered" evidence="1">
    <location>
        <begin position="49"/>
        <end position="87"/>
    </location>
</feature>
<name>A0ABQ7KI91_BRACM</name>
<feature type="chain" id="PRO_5047403937" evidence="2">
    <location>
        <begin position="25"/>
        <end position="299"/>
    </location>
</feature>